<proteinExistence type="inferred from homology"/>
<dbReference type="AlphaFoldDB" id="A0A9W6PK99"/>
<dbReference type="Pfam" id="PF05193">
    <property type="entry name" value="Peptidase_M16_C"/>
    <property type="match status" value="1"/>
</dbReference>
<reference evidence="4" key="1">
    <citation type="submission" date="2023-02" db="EMBL/GenBank/DDBJ databases">
        <title>Kitasatospora phosalacinea NBRC 14362.</title>
        <authorList>
            <person name="Ichikawa N."/>
            <person name="Sato H."/>
            <person name="Tonouchi N."/>
        </authorList>
    </citation>
    <scope>NUCLEOTIDE SEQUENCE</scope>
    <source>
        <strain evidence="4">NBRC 14362</strain>
    </source>
</reference>
<name>A0A9W6PK99_9ACTN</name>
<gene>
    <name evidence="4" type="ORF">Kpho01_43730</name>
</gene>
<dbReference type="EMBL" id="BSRX01000026">
    <property type="protein sequence ID" value="GLW56362.1"/>
    <property type="molecule type" value="Genomic_DNA"/>
</dbReference>
<dbReference type="SUPFAM" id="SSF63411">
    <property type="entry name" value="LuxS/MPP-like metallohydrolase"/>
    <property type="match status" value="2"/>
</dbReference>
<dbReference type="PANTHER" id="PTHR11851:SF49">
    <property type="entry name" value="MITOCHONDRIAL-PROCESSING PEPTIDASE SUBUNIT ALPHA"/>
    <property type="match status" value="1"/>
</dbReference>
<dbReference type="InterPro" id="IPR007863">
    <property type="entry name" value="Peptidase_M16_C"/>
</dbReference>
<dbReference type="InterPro" id="IPR050361">
    <property type="entry name" value="MPP/UQCRC_Complex"/>
</dbReference>
<protein>
    <submittedName>
        <fullName evidence="4">Peptidase M16</fullName>
    </submittedName>
</protein>
<evidence type="ECO:0000313" key="4">
    <source>
        <dbReference type="EMBL" id="GLW56362.1"/>
    </source>
</evidence>
<dbReference type="InterPro" id="IPR011765">
    <property type="entry name" value="Pept_M16_N"/>
</dbReference>
<dbReference type="Gene3D" id="3.30.830.10">
    <property type="entry name" value="Metalloenzyme, LuxS/M16 peptidase-like"/>
    <property type="match status" value="2"/>
</dbReference>
<comment type="caution">
    <text evidence="4">The sequence shown here is derived from an EMBL/GenBank/DDBJ whole genome shotgun (WGS) entry which is preliminary data.</text>
</comment>
<sequence>MTAPTAAARPAATAEVHRHRLANGLRLLVLPDPGSPAVGLAVAYGVGYRSESRSGFAHLFEHLMFQGSARLGPQEHARHVQANGGVFNATTHRDHTSYFQAMPAEALELGLFLEADRMRAPRITPEAIATQASVVAEEIRRTVTNRPYGGFPTFQLPQVLFDSFANTHDGYGDHASLAAATVAECADFFARHYAPGNAVLAVCGGVDPRQAVELAERHFGTVPARTAATPPDLAEPQLAVPRVLERTDRLAPLPAVAVGRRMPPPGTPGHLAAVVAAAVLGDGESSRLRRTLVRERRLATQVAAVAGLSGPFDSRDPDAFLVNAVCTPDASPRRTARAADEVLTDLAAQGPAEDELRRAVRRLQTAWYADTDPVGVRARRLAGYELLHGDGELVLDAPRRFAAVTAEDVRRAAADLAGRHPAVLQLVPERKADR</sequence>
<evidence type="ECO:0000259" key="3">
    <source>
        <dbReference type="Pfam" id="PF05193"/>
    </source>
</evidence>
<dbReference type="RefSeq" id="WP_285679123.1">
    <property type="nucleotide sequence ID" value="NZ_BSRX01000026.1"/>
</dbReference>
<dbReference type="Proteomes" id="UP001165143">
    <property type="component" value="Unassembled WGS sequence"/>
</dbReference>
<dbReference type="Pfam" id="PF00675">
    <property type="entry name" value="Peptidase_M16"/>
    <property type="match status" value="1"/>
</dbReference>
<evidence type="ECO:0000259" key="2">
    <source>
        <dbReference type="Pfam" id="PF00675"/>
    </source>
</evidence>
<feature type="domain" description="Peptidase M16 C-terminal" evidence="3">
    <location>
        <begin position="181"/>
        <end position="363"/>
    </location>
</feature>
<evidence type="ECO:0000313" key="5">
    <source>
        <dbReference type="Proteomes" id="UP001165143"/>
    </source>
</evidence>
<feature type="domain" description="Peptidase M16 N-terminal" evidence="2">
    <location>
        <begin position="37"/>
        <end position="142"/>
    </location>
</feature>
<dbReference type="PANTHER" id="PTHR11851">
    <property type="entry name" value="METALLOPROTEASE"/>
    <property type="match status" value="1"/>
</dbReference>
<dbReference type="GO" id="GO:0046872">
    <property type="term" value="F:metal ion binding"/>
    <property type="evidence" value="ECO:0007669"/>
    <property type="project" value="InterPro"/>
</dbReference>
<accession>A0A9W6PK99</accession>
<organism evidence="4 5">
    <name type="scientific">Kitasatospora phosalacinea</name>
    <dbReference type="NCBI Taxonomy" id="2065"/>
    <lineage>
        <taxon>Bacteria</taxon>
        <taxon>Bacillati</taxon>
        <taxon>Actinomycetota</taxon>
        <taxon>Actinomycetes</taxon>
        <taxon>Kitasatosporales</taxon>
        <taxon>Streptomycetaceae</taxon>
        <taxon>Kitasatospora</taxon>
    </lineage>
</organism>
<evidence type="ECO:0000256" key="1">
    <source>
        <dbReference type="ARBA" id="ARBA00007261"/>
    </source>
</evidence>
<comment type="similarity">
    <text evidence="1">Belongs to the peptidase M16 family.</text>
</comment>
<dbReference type="InterPro" id="IPR011249">
    <property type="entry name" value="Metalloenz_LuxS/M16"/>
</dbReference>